<proteinExistence type="predicted"/>
<protein>
    <submittedName>
        <fullName evidence="1">Integrase catalytic domain-containing protein</fullName>
    </submittedName>
</protein>
<organism evidence="1 2">
    <name type="scientific">Nephila pilipes</name>
    <name type="common">Giant wood spider</name>
    <name type="synonym">Nephila maculata</name>
    <dbReference type="NCBI Taxonomy" id="299642"/>
    <lineage>
        <taxon>Eukaryota</taxon>
        <taxon>Metazoa</taxon>
        <taxon>Ecdysozoa</taxon>
        <taxon>Arthropoda</taxon>
        <taxon>Chelicerata</taxon>
        <taxon>Arachnida</taxon>
        <taxon>Araneae</taxon>
        <taxon>Araneomorphae</taxon>
        <taxon>Entelegynae</taxon>
        <taxon>Araneoidea</taxon>
        <taxon>Nephilidae</taxon>
        <taxon>Nephila</taxon>
    </lineage>
</organism>
<comment type="caution">
    <text evidence="1">The sequence shown here is derived from an EMBL/GenBank/DDBJ whole genome shotgun (WGS) entry which is preliminary data.</text>
</comment>
<reference evidence="1" key="1">
    <citation type="submission" date="2020-08" db="EMBL/GenBank/DDBJ databases">
        <title>Multicomponent nature underlies the extraordinary mechanical properties of spider dragline silk.</title>
        <authorList>
            <person name="Kono N."/>
            <person name="Nakamura H."/>
            <person name="Mori M."/>
            <person name="Yoshida Y."/>
            <person name="Ohtoshi R."/>
            <person name="Malay A.D."/>
            <person name="Moran D.A.P."/>
            <person name="Tomita M."/>
            <person name="Numata K."/>
            <person name="Arakawa K."/>
        </authorList>
    </citation>
    <scope>NUCLEOTIDE SEQUENCE</scope>
</reference>
<dbReference type="EMBL" id="BMAW01008118">
    <property type="protein sequence ID" value="GFT06910.1"/>
    <property type="molecule type" value="Genomic_DNA"/>
</dbReference>
<keyword evidence="2" id="KW-1185">Reference proteome</keyword>
<evidence type="ECO:0000313" key="1">
    <source>
        <dbReference type="EMBL" id="GFT06910.1"/>
    </source>
</evidence>
<dbReference type="OrthoDB" id="6619659at2759"/>
<dbReference type="AlphaFoldDB" id="A0A8X6NCJ9"/>
<dbReference type="Proteomes" id="UP000887013">
    <property type="component" value="Unassembled WGS sequence"/>
</dbReference>
<gene>
    <name evidence="1" type="primary">D918_09825</name>
    <name evidence="1" type="ORF">NPIL_219121</name>
</gene>
<name>A0A8X6NCJ9_NEPPI</name>
<evidence type="ECO:0000313" key="2">
    <source>
        <dbReference type="Proteomes" id="UP000887013"/>
    </source>
</evidence>
<accession>A0A8X6NCJ9</accession>
<sequence>MFGCAARNGLSTTAIPKEALNSLVDEDQLQNTLTAMNVSSQPDNGKVVEQTVLNNPITKVCVVCLKECSEDIVCFKYMEPVHISCSEDYVSEDEVEQKICKLCFNELNVQREREKSKKCLEIQAKKIKLMSDKSHSEASVGFTVRIPVPEVDREKGDTKSILAIIIRNTEEGFFQLGTRNGRIKQLYSRSQFSVCEQELIKIEEVPDVEISLRSVATAQSLGTGQGFKKCSSITQCVNKKCFCFRNNVLCNSKCHFSNPCSNK</sequence>